<gene>
    <name evidence="8 12" type="primary">aroQ</name>
    <name evidence="12" type="ORF">IAD32_00275</name>
</gene>
<sequence length="149" mass="16367">MDKKILLLLGPNLNMVGTREKNIYGTQSAQNIKDQVIAYGKEKGVLIDVFQSNHEGALIDVIHTAQEQYGAVVINAGALTHYSYALRDAIACVDIPFIEVHMSNIHAREEFRHCSVIAPVCKGQIAGFGKDVYFLGIDAVLLLQKQEVG</sequence>
<keyword evidence="7 8" id="KW-0456">Lyase</keyword>
<dbReference type="GO" id="GO:0009423">
    <property type="term" value="P:chorismate biosynthetic process"/>
    <property type="evidence" value="ECO:0007669"/>
    <property type="project" value="UniProtKB-UniRule"/>
</dbReference>
<feature type="active site" description="Proton acceptor" evidence="8 9">
    <location>
        <position position="24"/>
    </location>
</feature>
<comment type="function">
    <text evidence="8">Catalyzes a trans-dehydration via an enolate intermediate.</text>
</comment>
<organism evidence="12 13">
    <name type="scientific">Candidatus Scatavimonas merdigallinarum</name>
    <dbReference type="NCBI Taxonomy" id="2840914"/>
    <lineage>
        <taxon>Bacteria</taxon>
        <taxon>Bacillati</taxon>
        <taxon>Bacillota</taxon>
        <taxon>Clostridia</taxon>
        <taxon>Eubacteriales</taxon>
        <taxon>Oscillospiraceae</taxon>
        <taxon>Oscillospiraceae incertae sedis</taxon>
        <taxon>Candidatus Scatavimonas</taxon>
    </lineage>
</organism>
<keyword evidence="8" id="KW-0028">Amino-acid biosynthesis</keyword>
<dbReference type="SUPFAM" id="SSF52304">
    <property type="entry name" value="Type II 3-dehydroquinate dehydratase"/>
    <property type="match status" value="1"/>
</dbReference>
<name>A0A9D0ZG70_9FIRM</name>
<evidence type="ECO:0000256" key="4">
    <source>
        <dbReference type="ARBA" id="ARBA00011193"/>
    </source>
</evidence>
<dbReference type="NCBIfam" id="NF003807">
    <property type="entry name" value="PRK05395.1-4"/>
    <property type="match status" value="1"/>
</dbReference>
<dbReference type="AlphaFoldDB" id="A0A9D0ZG70"/>
<dbReference type="NCBIfam" id="NF003806">
    <property type="entry name" value="PRK05395.1-3"/>
    <property type="match status" value="1"/>
</dbReference>
<evidence type="ECO:0000313" key="12">
    <source>
        <dbReference type="EMBL" id="HIQ79704.1"/>
    </source>
</evidence>
<dbReference type="PANTHER" id="PTHR21272">
    <property type="entry name" value="CATABOLIC 3-DEHYDROQUINASE"/>
    <property type="match status" value="1"/>
</dbReference>
<reference evidence="12" key="1">
    <citation type="submission" date="2020-10" db="EMBL/GenBank/DDBJ databases">
        <authorList>
            <person name="Gilroy R."/>
        </authorList>
    </citation>
    <scope>NUCLEOTIDE SEQUENCE</scope>
    <source>
        <strain evidence="12">ChiSjej1B19-3389</strain>
    </source>
</reference>
<dbReference type="GO" id="GO:0019631">
    <property type="term" value="P:quinate catabolic process"/>
    <property type="evidence" value="ECO:0007669"/>
    <property type="project" value="TreeGrafter"/>
</dbReference>
<evidence type="ECO:0000256" key="3">
    <source>
        <dbReference type="ARBA" id="ARBA00011037"/>
    </source>
</evidence>
<protein>
    <recommendedName>
        <fullName evidence="5 8">3-dehydroquinate dehydratase</fullName>
        <shortName evidence="8">3-dehydroquinase</shortName>
        <ecNumber evidence="5 8">4.2.1.10</ecNumber>
    </recommendedName>
    <alternativeName>
        <fullName evidence="8">Type II DHQase</fullName>
    </alternativeName>
</protein>
<evidence type="ECO:0000256" key="1">
    <source>
        <dbReference type="ARBA" id="ARBA00001864"/>
    </source>
</evidence>
<feature type="binding site" evidence="8 10">
    <location>
        <begin position="102"/>
        <end position="103"/>
    </location>
    <ligand>
        <name>substrate</name>
    </ligand>
</feature>
<comment type="pathway">
    <text evidence="2 8">Metabolic intermediate biosynthesis; chorismate biosynthesis; chorismate from D-erythrose 4-phosphate and phosphoenolpyruvate: step 3/7.</text>
</comment>
<evidence type="ECO:0000256" key="7">
    <source>
        <dbReference type="ARBA" id="ARBA00023239"/>
    </source>
</evidence>
<comment type="caution">
    <text evidence="12">The sequence shown here is derived from an EMBL/GenBank/DDBJ whole genome shotgun (WGS) entry which is preliminary data.</text>
</comment>
<feature type="binding site" evidence="8 10">
    <location>
        <position position="81"/>
    </location>
    <ligand>
        <name>substrate</name>
    </ligand>
</feature>
<evidence type="ECO:0000256" key="2">
    <source>
        <dbReference type="ARBA" id="ARBA00004902"/>
    </source>
</evidence>
<comment type="subunit">
    <text evidence="4 8">Homododecamer.</text>
</comment>
<dbReference type="InterPro" id="IPR036441">
    <property type="entry name" value="DHquinase_II_sf"/>
</dbReference>
<keyword evidence="6 8" id="KW-0057">Aromatic amino acid biosynthesis</keyword>
<dbReference type="Proteomes" id="UP000886787">
    <property type="component" value="Unassembled WGS sequence"/>
</dbReference>
<evidence type="ECO:0000256" key="10">
    <source>
        <dbReference type="PIRSR" id="PIRSR001399-2"/>
    </source>
</evidence>
<dbReference type="InterPro" id="IPR001874">
    <property type="entry name" value="DHquinase_II"/>
</dbReference>
<dbReference type="GO" id="GO:0003855">
    <property type="term" value="F:3-dehydroquinate dehydratase activity"/>
    <property type="evidence" value="ECO:0007669"/>
    <property type="project" value="UniProtKB-UniRule"/>
</dbReference>
<dbReference type="NCBIfam" id="NF003805">
    <property type="entry name" value="PRK05395.1-2"/>
    <property type="match status" value="1"/>
</dbReference>
<dbReference type="GO" id="GO:0008652">
    <property type="term" value="P:amino acid biosynthetic process"/>
    <property type="evidence" value="ECO:0007669"/>
    <property type="project" value="UniProtKB-KW"/>
</dbReference>
<feature type="binding site" evidence="8 10">
    <location>
        <position position="88"/>
    </location>
    <ligand>
        <name>substrate</name>
    </ligand>
</feature>
<dbReference type="GO" id="GO:0009073">
    <property type="term" value="P:aromatic amino acid family biosynthetic process"/>
    <property type="evidence" value="ECO:0007669"/>
    <property type="project" value="UniProtKB-KW"/>
</dbReference>
<dbReference type="PANTHER" id="PTHR21272:SF3">
    <property type="entry name" value="CATABOLIC 3-DEHYDROQUINASE"/>
    <property type="match status" value="1"/>
</dbReference>
<evidence type="ECO:0000256" key="5">
    <source>
        <dbReference type="ARBA" id="ARBA00012060"/>
    </source>
</evidence>
<dbReference type="Gene3D" id="3.40.50.9100">
    <property type="entry name" value="Dehydroquinase, class II"/>
    <property type="match status" value="1"/>
</dbReference>
<evidence type="ECO:0000256" key="11">
    <source>
        <dbReference type="PIRSR" id="PIRSR001399-3"/>
    </source>
</evidence>
<evidence type="ECO:0000256" key="8">
    <source>
        <dbReference type="HAMAP-Rule" id="MF_00169"/>
    </source>
</evidence>
<dbReference type="HAMAP" id="MF_00169">
    <property type="entry name" value="AroQ"/>
    <property type="match status" value="1"/>
</dbReference>
<comment type="catalytic activity">
    <reaction evidence="1 8">
        <text>3-dehydroquinate = 3-dehydroshikimate + H2O</text>
        <dbReference type="Rhea" id="RHEA:21096"/>
        <dbReference type="ChEBI" id="CHEBI:15377"/>
        <dbReference type="ChEBI" id="CHEBI:16630"/>
        <dbReference type="ChEBI" id="CHEBI:32364"/>
        <dbReference type="EC" id="4.2.1.10"/>
    </reaction>
</comment>
<comment type="similarity">
    <text evidence="3 8">Belongs to the type-II 3-dehydroquinase family.</text>
</comment>
<dbReference type="NCBIfam" id="TIGR01088">
    <property type="entry name" value="aroQ"/>
    <property type="match status" value="1"/>
</dbReference>
<dbReference type="EC" id="4.2.1.10" evidence="5 8"/>
<dbReference type="EMBL" id="DVFW01000003">
    <property type="protein sequence ID" value="HIQ79704.1"/>
    <property type="molecule type" value="Genomic_DNA"/>
</dbReference>
<dbReference type="PIRSF" id="PIRSF001399">
    <property type="entry name" value="DHquinase_II"/>
    <property type="match status" value="1"/>
</dbReference>
<feature type="binding site" evidence="8 10">
    <location>
        <position position="75"/>
    </location>
    <ligand>
        <name>substrate</name>
    </ligand>
</feature>
<evidence type="ECO:0000313" key="13">
    <source>
        <dbReference type="Proteomes" id="UP000886787"/>
    </source>
</evidence>
<feature type="active site" description="Proton donor" evidence="8 9">
    <location>
        <position position="101"/>
    </location>
</feature>
<evidence type="ECO:0000256" key="6">
    <source>
        <dbReference type="ARBA" id="ARBA00023141"/>
    </source>
</evidence>
<feature type="site" description="Transition state stabilizer" evidence="8 11">
    <location>
        <position position="19"/>
    </location>
</feature>
<feature type="binding site" evidence="8 10">
    <location>
        <position position="112"/>
    </location>
    <ligand>
        <name>substrate</name>
    </ligand>
</feature>
<dbReference type="Pfam" id="PF01220">
    <property type="entry name" value="DHquinase_II"/>
    <property type="match status" value="1"/>
</dbReference>
<accession>A0A9D0ZG70</accession>
<reference evidence="12" key="2">
    <citation type="journal article" date="2021" name="PeerJ">
        <title>Extensive microbial diversity within the chicken gut microbiome revealed by metagenomics and culture.</title>
        <authorList>
            <person name="Gilroy R."/>
            <person name="Ravi A."/>
            <person name="Getino M."/>
            <person name="Pursley I."/>
            <person name="Horton D.L."/>
            <person name="Alikhan N.F."/>
            <person name="Baker D."/>
            <person name="Gharbi K."/>
            <person name="Hall N."/>
            <person name="Watson M."/>
            <person name="Adriaenssens E.M."/>
            <person name="Foster-Nyarko E."/>
            <person name="Jarju S."/>
            <person name="Secka A."/>
            <person name="Antonio M."/>
            <person name="Oren A."/>
            <person name="Chaudhuri R.R."/>
            <person name="La Ragione R."/>
            <person name="Hildebrand F."/>
            <person name="Pallen M.J."/>
        </authorList>
    </citation>
    <scope>NUCLEOTIDE SEQUENCE</scope>
    <source>
        <strain evidence="12">ChiSjej1B19-3389</strain>
    </source>
</reference>
<dbReference type="CDD" id="cd00466">
    <property type="entry name" value="DHQase_II"/>
    <property type="match status" value="1"/>
</dbReference>
<evidence type="ECO:0000256" key="9">
    <source>
        <dbReference type="PIRSR" id="PIRSR001399-1"/>
    </source>
</evidence>
<proteinExistence type="inferred from homology"/>